<keyword evidence="3 9" id="KW-0812">Transmembrane</keyword>
<dbReference type="OrthoDB" id="6238217at2759"/>
<evidence type="ECO:0000256" key="3">
    <source>
        <dbReference type="ARBA" id="ARBA00022692"/>
    </source>
</evidence>
<feature type="region of interest" description="Disordered" evidence="8">
    <location>
        <begin position="319"/>
        <end position="345"/>
    </location>
</feature>
<evidence type="ECO:0000256" key="1">
    <source>
        <dbReference type="ARBA" id="ARBA00004141"/>
    </source>
</evidence>
<dbReference type="Proteomes" id="UP000281553">
    <property type="component" value="Unassembled WGS sequence"/>
</dbReference>
<comment type="subcellular location">
    <subcellularLocation>
        <location evidence="1">Membrane</location>
        <topology evidence="1">Multi-pass membrane protein</topology>
    </subcellularLocation>
</comment>
<evidence type="ECO:0000256" key="2">
    <source>
        <dbReference type="ARBA" id="ARBA00022448"/>
    </source>
</evidence>
<name>A0A3P6T1U6_DIBLA</name>
<dbReference type="GO" id="GO:0005261">
    <property type="term" value="F:monoatomic cation channel activity"/>
    <property type="evidence" value="ECO:0007669"/>
    <property type="project" value="TreeGrafter"/>
</dbReference>
<evidence type="ECO:0000259" key="10">
    <source>
        <dbReference type="Pfam" id="PF00520"/>
    </source>
</evidence>
<dbReference type="PANTHER" id="PTHR13800:SF12">
    <property type="entry name" value="TRANSIENT RECEPTOR POTENTIAL CATION CHANNEL SUBFAMILY M MEMBER-LIKE 2"/>
    <property type="match status" value="1"/>
</dbReference>
<feature type="transmembrane region" description="Helical" evidence="9">
    <location>
        <begin position="440"/>
        <end position="461"/>
    </location>
</feature>
<feature type="transmembrane region" description="Helical" evidence="9">
    <location>
        <begin position="509"/>
        <end position="531"/>
    </location>
</feature>
<organism evidence="13 14">
    <name type="scientific">Dibothriocephalus latus</name>
    <name type="common">Fish tapeworm</name>
    <name type="synonym">Diphyllobothrium latum</name>
    <dbReference type="NCBI Taxonomy" id="60516"/>
    <lineage>
        <taxon>Eukaryota</taxon>
        <taxon>Metazoa</taxon>
        <taxon>Spiralia</taxon>
        <taxon>Lophotrochozoa</taxon>
        <taxon>Platyhelminthes</taxon>
        <taxon>Cestoda</taxon>
        <taxon>Eucestoda</taxon>
        <taxon>Diphyllobothriidea</taxon>
        <taxon>Diphyllobothriidae</taxon>
        <taxon>Dibothriocephalus</taxon>
    </lineage>
</organism>
<feature type="domain" description="Ion transport" evidence="10">
    <location>
        <begin position="377"/>
        <end position="531"/>
    </location>
</feature>
<dbReference type="InterPro" id="IPR057366">
    <property type="entry name" value="TRPM-like"/>
</dbReference>
<dbReference type="InterPro" id="IPR050927">
    <property type="entry name" value="TRPM"/>
</dbReference>
<feature type="transmembrane region" description="Helical" evidence="9">
    <location>
        <begin position="468"/>
        <end position="489"/>
    </location>
</feature>
<dbReference type="Pfam" id="PF25508">
    <property type="entry name" value="TRPM2"/>
    <property type="match status" value="1"/>
</dbReference>
<keyword evidence="5" id="KW-0406">Ion transport</keyword>
<evidence type="ECO:0000256" key="9">
    <source>
        <dbReference type="SAM" id="Phobius"/>
    </source>
</evidence>
<keyword evidence="7" id="KW-0407">Ion channel</keyword>
<protein>
    <recommendedName>
        <fullName evidence="15">TRPM SLOG domain-containing protein</fullName>
    </recommendedName>
</protein>
<dbReference type="Pfam" id="PF00520">
    <property type="entry name" value="Ion_trans"/>
    <property type="match status" value="1"/>
</dbReference>
<accession>A0A3P6T1U6</accession>
<keyword evidence="4 9" id="KW-1133">Transmembrane helix</keyword>
<keyword evidence="6 9" id="KW-0472">Membrane</keyword>
<dbReference type="PANTHER" id="PTHR13800">
    <property type="entry name" value="TRANSIENT RECEPTOR POTENTIAL CATION CHANNEL, SUBFAMILY M, MEMBER 6"/>
    <property type="match status" value="1"/>
</dbReference>
<evidence type="ECO:0000256" key="7">
    <source>
        <dbReference type="ARBA" id="ARBA00023303"/>
    </source>
</evidence>
<feature type="transmembrane region" description="Helical" evidence="9">
    <location>
        <begin position="399"/>
        <end position="420"/>
    </location>
</feature>
<feature type="domain" description="TRPM SLOG" evidence="11">
    <location>
        <begin position="6"/>
        <end position="82"/>
    </location>
</feature>
<dbReference type="EMBL" id="UYRU01042239">
    <property type="protein sequence ID" value="VDK73860.1"/>
    <property type="molecule type" value="Genomic_DNA"/>
</dbReference>
<feature type="compositionally biased region" description="Acidic residues" evidence="8">
    <location>
        <begin position="330"/>
        <end position="345"/>
    </location>
</feature>
<reference evidence="13 14" key="1">
    <citation type="submission" date="2018-11" db="EMBL/GenBank/DDBJ databases">
        <authorList>
            <consortium name="Pathogen Informatics"/>
        </authorList>
    </citation>
    <scope>NUCLEOTIDE SEQUENCE [LARGE SCALE GENOMIC DNA]</scope>
</reference>
<keyword evidence="14" id="KW-1185">Reference proteome</keyword>
<dbReference type="GO" id="GO:0030001">
    <property type="term" value="P:metal ion transport"/>
    <property type="evidence" value="ECO:0007669"/>
    <property type="project" value="TreeGrafter"/>
</dbReference>
<dbReference type="Pfam" id="PF18139">
    <property type="entry name" value="LSDAT_euk"/>
    <property type="match status" value="1"/>
</dbReference>
<evidence type="ECO:0008006" key="15">
    <source>
        <dbReference type="Google" id="ProtNLM"/>
    </source>
</evidence>
<dbReference type="AlphaFoldDB" id="A0A3P6T1U6"/>
<evidence type="ECO:0000256" key="6">
    <source>
        <dbReference type="ARBA" id="ARBA00023136"/>
    </source>
</evidence>
<sequence>MQAEGGLGIPVVQIIIEGGYDVLVLAGYSVEHNISIVVCSGTGRAANLLDAAIRFRGQEPGFEDFTPVQKKQLERLLQGLMDKEKARSLEPGLELLRQIVQHPNLLNRVDLGQSTDLDSVILYALIKTSVEPFDQIHIALKFDRELFIWAIFFNRPKMVDLFWRLAREPVALGLIGCNLYDNIGKCLPLYDTDGQLYMQSQKLKMETATLQVVDRCYAASHGMTTYLLDRRSEDTDGCTCTELAAQAHCLKFMSSVSCQYAVDFAWCAGVKANGFVIILAYFCPLLLLSDKLFIFCTESAILEDDNDYEEASRLEMKPLASTSTHGTETPGEEADDRDDADNEDGDYTKDGRLKFYVRLQRFYTAPRTKFYVHFFAYIAFLIFYAYVLLFALYPDHLSICEMVLMVCLGTFFVETIRSMIKSAQQPGTYKSRPCKWLTSYSWHAYDIFLNLTNITGVLLRIGLETTFIYAKSVSAVSYILFFVRLFQHYSVNHKLGPKIQMIVQMFKELLIFMVILAVFLVSSGVAMQSLLYPYRTEFNASVLLDVVYIPYYRIYGELNLDEANETIQEIDQEVEYMQRWAVLKIAEEEENSTHESVEGRLKSIQTT</sequence>
<evidence type="ECO:0000256" key="8">
    <source>
        <dbReference type="SAM" id="MobiDB-lite"/>
    </source>
</evidence>
<gene>
    <name evidence="13" type="ORF">DILT_LOCUS2527</name>
</gene>
<dbReference type="InterPro" id="IPR005821">
    <property type="entry name" value="Ion_trans_dom"/>
</dbReference>
<dbReference type="InterPro" id="IPR041491">
    <property type="entry name" value="TRPM_SLOG"/>
</dbReference>
<evidence type="ECO:0000259" key="12">
    <source>
        <dbReference type="Pfam" id="PF25508"/>
    </source>
</evidence>
<evidence type="ECO:0000313" key="13">
    <source>
        <dbReference type="EMBL" id="VDK73860.1"/>
    </source>
</evidence>
<proteinExistence type="predicted"/>
<evidence type="ECO:0000256" key="5">
    <source>
        <dbReference type="ARBA" id="ARBA00023065"/>
    </source>
</evidence>
<evidence type="ECO:0000313" key="14">
    <source>
        <dbReference type="Proteomes" id="UP000281553"/>
    </source>
</evidence>
<keyword evidence="2" id="KW-0813">Transport</keyword>
<feature type="transmembrane region" description="Helical" evidence="9">
    <location>
        <begin position="370"/>
        <end position="392"/>
    </location>
</feature>
<evidence type="ECO:0000256" key="4">
    <source>
        <dbReference type="ARBA" id="ARBA00022989"/>
    </source>
</evidence>
<dbReference type="GO" id="GO:0005886">
    <property type="term" value="C:plasma membrane"/>
    <property type="evidence" value="ECO:0007669"/>
    <property type="project" value="TreeGrafter"/>
</dbReference>
<evidence type="ECO:0000259" key="11">
    <source>
        <dbReference type="Pfam" id="PF18139"/>
    </source>
</evidence>
<feature type="domain" description="TRPM-like" evidence="12">
    <location>
        <begin position="143"/>
        <end position="254"/>
    </location>
</feature>